<feature type="domain" description="Solute-binding protein family 3/N-terminal" evidence="2">
    <location>
        <begin position="22"/>
        <end position="248"/>
    </location>
</feature>
<feature type="signal peptide" evidence="1">
    <location>
        <begin position="1"/>
        <end position="20"/>
    </location>
</feature>
<evidence type="ECO:0000313" key="4">
    <source>
        <dbReference type="Proteomes" id="UP001476583"/>
    </source>
</evidence>
<keyword evidence="4" id="KW-1185">Reference proteome</keyword>
<dbReference type="PANTHER" id="PTHR38834">
    <property type="entry name" value="PERIPLASMIC SUBSTRATE BINDING PROTEIN FAMILY 3"/>
    <property type="match status" value="1"/>
</dbReference>
<keyword evidence="1" id="KW-0732">Signal</keyword>
<reference evidence="3 4" key="1">
    <citation type="submission" date="2024-03" db="EMBL/GenBank/DDBJ databases">
        <title>Complete genome of BD2.</title>
        <authorList>
            <person name="Cao G."/>
        </authorList>
    </citation>
    <scope>NUCLEOTIDE SEQUENCE [LARGE SCALE GENOMIC DNA]</scope>
    <source>
        <strain evidence="3 4">BD2</strain>
    </source>
</reference>
<gene>
    <name evidence="3" type="ORF">WG219_16535</name>
</gene>
<sequence>MLRNLIYALGLMGCVNYSLAAEVNFVTEEFPPFSYSRGAMASGAFPEIVMLVCQHLKWSCSIEVFPWRRALQLAEDGEVDGIFTLIDSPARRASFYLTPMIAVSHYNFYTRRENDFIFTKPDDLKGAKIGVYGPSGTSYILEETLKDVDDIDISLITNNQRLLLMLSAGRFGKKGIVVLNNDVARHLIDHDRLYALRNAGYMASTSYAIGFSRKKVTPEIFTAFNDGLKRLKQSGEVAQILKRYALEEAK</sequence>
<dbReference type="Proteomes" id="UP001476583">
    <property type="component" value="Chromosome"/>
</dbReference>
<organism evidence="3 4">
    <name type="scientific">Ectopseudomonas mendocina</name>
    <name type="common">Pseudomonas mendocina</name>
    <dbReference type="NCBI Taxonomy" id="300"/>
    <lineage>
        <taxon>Bacteria</taxon>
        <taxon>Pseudomonadati</taxon>
        <taxon>Pseudomonadota</taxon>
        <taxon>Gammaproteobacteria</taxon>
        <taxon>Pseudomonadales</taxon>
        <taxon>Pseudomonadaceae</taxon>
        <taxon>Ectopseudomonas</taxon>
    </lineage>
</organism>
<dbReference type="Pfam" id="PF00497">
    <property type="entry name" value="SBP_bac_3"/>
    <property type="match status" value="1"/>
</dbReference>
<dbReference type="Gene3D" id="3.40.190.10">
    <property type="entry name" value="Periplasmic binding protein-like II"/>
    <property type="match status" value="2"/>
</dbReference>
<proteinExistence type="predicted"/>
<dbReference type="PANTHER" id="PTHR38834:SF3">
    <property type="entry name" value="SOLUTE-BINDING PROTEIN FAMILY 3_N-TERMINAL DOMAIN-CONTAINING PROTEIN"/>
    <property type="match status" value="1"/>
</dbReference>
<accession>A0ABZ2RD67</accession>
<feature type="chain" id="PRO_5047117853" evidence="1">
    <location>
        <begin position="21"/>
        <end position="250"/>
    </location>
</feature>
<dbReference type="EMBL" id="CP148074">
    <property type="protein sequence ID" value="WXL24902.1"/>
    <property type="molecule type" value="Genomic_DNA"/>
</dbReference>
<dbReference type="InterPro" id="IPR001638">
    <property type="entry name" value="Solute-binding_3/MltF_N"/>
</dbReference>
<name>A0ABZ2RD67_ECTME</name>
<dbReference type="SMART" id="SM00062">
    <property type="entry name" value="PBPb"/>
    <property type="match status" value="1"/>
</dbReference>
<dbReference type="SUPFAM" id="SSF53850">
    <property type="entry name" value="Periplasmic binding protein-like II"/>
    <property type="match status" value="1"/>
</dbReference>
<evidence type="ECO:0000313" key="3">
    <source>
        <dbReference type="EMBL" id="WXL24902.1"/>
    </source>
</evidence>
<protein>
    <submittedName>
        <fullName evidence="3">Transporter substrate-binding domain-containing protein</fullName>
    </submittedName>
</protein>
<evidence type="ECO:0000259" key="2">
    <source>
        <dbReference type="SMART" id="SM00062"/>
    </source>
</evidence>
<evidence type="ECO:0000256" key="1">
    <source>
        <dbReference type="SAM" id="SignalP"/>
    </source>
</evidence>